<keyword evidence="1" id="KW-0378">Hydrolase</keyword>
<feature type="domain" description="Fibronectin type-III" evidence="3">
    <location>
        <begin position="245"/>
        <end position="334"/>
    </location>
</feature>
<evidence type="ECO:0000256" key="2">
    <source>
        <dbReference type="ARBA" id="ARBA00023326"/>
    </source>
</evidence>
<sequence>AVDIWASYFESTVPIEVQAYWEPSNINGVLGSARPGDYFNAFDGAPDLDLWYPSILADRLAKKDLAPGKPDIVLRFNSNALWHTAIDGTPGRFSYDLSSTVLHEIGHGLGFLSNAEYDKFFGTGYLVQPTPYDAYVQLSDGRLFTDFCARSVDLGKAMTSPLVWSGSLATAANNGVKPKLYSPQSYEDGSSITHLDESTFSATGTNSVMTPVLDAGEVFRSPGSIALAMIEDMLSKPPANKAQSLPAKPIDVRALVGDKYALLTFDSPNCRRIDRVTGYTVTINPGGLERNFTQSPAKITGLSNGSSYSFTIKAKNDNGESDAVTSNEVTPRSTAKVKTIDKRADVKYLASGVFKKNQVIAYSDAISGNLKLATLVRNSWKTSIIDGISTSGGRSDRNLAGPVSLCVSGSKAGEKLHIFYTDTENKDLRHASYDGKKWRYETVDGDGEDVQNYQESTRRKTASDVSVSNACAVTPAGVQVFYRDESQGIILGAALTKSGWIYEIVDGDRQSEGRTT</sequence>
<dbReference type="Pfam" id="PF00041">
    <property type="entry name" value="fn3"/>
    <property type="match status" value="1"/>
</dbReference>
<evidence type="ECO:0000256" key="1">
    <source>
        <dbReference type="ARBA" id="ARBA00023295"/>
    </source>
</evidence>
<dbReference type="GO" id="GO:0016798">
    <property type="term" value="F:hydrolase activity, acting on glycosyl bonds"/>
    <property type="evidence" value="ECO:0007669"/>
    <property type="project" value="UniProtKB-KW"/>
</dbReference>
<keyword evidence="2" id="KW-0119">Carbohydrate metabolism</keyword>
<gene>
    <name evidence="4" type="ORF">ABR64_00125</name>
</gene>
<keyword evidence="2" id="KW-0624">Polysaccharide degradation</keyword>
<feature type="non-terminal residue" evidence="4">
    <location>
        <position position="516"/>
    </location>
</feature>
<dbReference type="SMART" id="SM00060">
    <property type="entry name" value="FN3"/>
    <property type="match status" value="1"/>
</dbReference>
<dbReference type="SUPFAM" id="SSF55486">
    <property type="entry name" value="Metalloproteases ('zincins'), catalytic domain"/>
    <property type="match status" value="1"/>
</dbReference>
<comment type="caution">
    <text evidence="4">The sequence shown here is derived from an EMBL/GenBank/DDBJ whole genome shotgun (WGS) entry which is preliminary data.</text>
</comment>
<dbReference type="PROSITE" id="PS50853">
    <property type="entry name" value="FN3"/>
    <property type="match status" value="1"/>
</dbReference>
<dbReference type="AlphaFoldDB" id="A0A0R2P0R2"/>
<accession>A0A0R2P0R2</accession>
<dbReference type="SUPFAM" id="SSF89372">
    <property type="entry name" value="Fucose-specific lectin"/>
    <property type="match status" value="1"/>
</dbReference>
<dbReference type="GO" id="GO:0000272">
    <property type="term" value="P:polysaccharide catabolic process"/>
    <property type="evidence" value="ECO:0007669"/>
    <property type="project" value="UniProtKB-KW"/>
</dbReference>
<dbReference type="InterPro" id="IPR003961">
    <property type="entry name" value="FN3_dom"/>
</dbReference>
<dbReference type="InterPro" id="IPR036116">
    <property type="entry name" value="FN3_sf"/>
</dbReference>
<dbReference type="Proteomes" id="UP000053349">
    <property type="component" value="Unassembled WGS sequence"/>
</dbReference>
<evidence type="ECO:0000313" key="5">
    <source>
        <dbReference type="Proteomes" id="UP000053349"/>
    </source>
</evidence>
<dbReference type="EMBL" id="LIAW01000247">
    <property type="protein sequence ID" value="KRO31532.1"/>
    <property type="molecule type" value="Genomic_DNA"/>
</dbReference>
<feature type="non-terminal residue" evidence="4">
    <location>
        <position position="1"/>
    </location>
</feature>
<dbReference type="CDD" id="cd00063">
    <property type="entry name" value="FN3"/>
    <property type="match status" value="1"/>
</dbReference>
<dbReference type="SUPFAM" id="SSF49265">
    <property type="entry name" value="Fibronectin type III"/>
    <property type="match status" value="1"/>
</dbReference>
<protein>
    <submittedName>
        <fullName evidence="4">Fibronectin</fullName>
    </submittedName>
</protein>
<dbReference type="Gene3D" id="2.60.40.10">
    <property type="entry name" value="Immunoglobulins"/>
    <property type="match status" value="1"/>
</dbReference>
<keyword evidence="1" id="KW-0326">Glycosidase</keyword>
<name>A0A0R2P0R2_9ACTN</name>
<proteinExistence type="predicted"/>
<reference evidence="4 5" key="1">
    <citation type="submission" date="2015-10" db="EMBL/GenBank/DDBJ databases">
        <title>Metagenome-Assembled Genomes uncover a global brackish microbiome.</title>
        <authorList>
            <person name="Hugerth L.W."/>
            <person name="Larsson J."/>
            <person name="Alneberg J."/>
            <person name="Lindh M.V."/>
            <person name="Legrand C."/>
            <person name="Pinhassi J."/>
            <person name="Andersson A.F."/>
        </authorList>
    </citation>
    <scope>NUCLEOTIDE SEQUENCE [LARGE SCALE GENOMIC DNA]</scope>
    <source>
        <strain evidence="4">BACL2 MAG-121001-bin67</strain>
    </source>
</reference>
<dbReference type="InterPro" id="IPR013783">
    <property type="entry name" value="Ig-like_fold"/>
</dbReference>
<evidence type="ECO:0000313" key="4">
    <source>
        <dbReference type="EMBL" id="KRO31532.1"/>
    </source>
</evidence>
<evidence type="ECO:0000259" key="3">
    <source>
        <dbReference type="PROSITE" id="PS50853"/>
    </source>
</evidence>
<organism evidence="4 5">
    <name type="scientific">Actinobacteria bacterium BACL2 MAG-121001-bin67</name>
    <dbReference type="NCBI Taxonomy" id="1655572"/>
    <lineage>
        <taxon>Bacteria</taxon>
        <taxon>Bacillati</taxon>
        <taxon>Actinomycetota</taxon>
        <taxon>Actinomycetes</taxon>
        <taxon>Actinomycetes incertae sedis</taxon>
        <taxon>ac1 cluster</taxon>
    </lineage>
</organism>